<organism evidence="2 3">
    <name type="scientific">Mycena citricolor</name>
    <dbReference type="NCBI Taxonomy" id="2018698"/>
    <lineage>
        <taxon>Eukaryota</taxon>
        <taxon>Fungi</taxon>
        <taxon>Dikarya</taxon>
        <taxon>Basidiomycota</taxon>
        <taxon>Agaricomycotina</taxon>
        <taxon>Agaricomycetes</taxon>
        <taxon>Agaricomycetidae</taxon>
        <taxon>Agaricales</taxon>
        <taxon>Marasmiineae</taxon>
        <taxon>Mycenaceae</taxon>
        <taxon>Mycena</taxon>
    </lineage>
</organism>
<evidence type="ECO:0000256" key="1">
    <source>
        <dbReference type="SAM" id="MobiDB-lite"/>
    </source>
</evidence>
<evidence type="ECO:0000313" key="2">
    <source>
        <dbReference type="EMBL" id="CAK5282952.1"/>
    </source>
</evidence>
<accession>A0AAD2HW57</accession>
<reference evidence="2" key="1">
    <citation type="submission" date="2023-11" db="EMBL/GenBank/DDBJ databases">
        <authorList>
            <person name="De Vega J J."/>
            <person name="De Vega J J."/>
        </authorList>
    </citation>
    <scope>NUCLEOTIDE SEQUENCE</scope>
</reference>
<keyword evidence="3" id="KW-1185">Reference proteome</keyword>
<protein>
    <submittedName>
        <fullName evidence="2">Uncharacterized protein</fullName>
    </submittedName>
</protein>
<evidence type="ECO:0000313" key="3">
    <source>
        <dbReference type="Proteomes" id="UP001295794"/>
    </source>
</evidence>
<comment type="caution">
    <text evidence="2">The sequence shown here is derived from an EMBL/GenBank/DDBJ whole genome shotgun (WGS) entry which is preliminary data.</text>
</comment>
<dbReference type="AlphaFoldDB" id="A0AAD2HW57"/>
<feature type="non-terminal residue" evidence="2">
    <location>
        <position position="88"/>
    </location>
</feature>
<feature type="region of interest" description="Disordered" evidence="1">
    <location>
        <begin position="69"/>
        <end position="88"/>
    </location>
</feature>
<sequence length="88" mass="10613">KNLSYSHVLLPKVRFSCCGSENRLRCYGRAYWLLRSGQQNHRSRRYTPRRCARWRNFPWPARHRKHWRQLPAHGRRSAAGQPHARAHV</sequence>
<dbReference type="Proteomes" id="UP001295794">
    <property type="component" value="Unassembled WGS sequence"/>
</dbReference>
<dbReference type="EMBL" id="CAVNYO010000465">
    <property type="protein sequence ID" value="CAK5282952.1"/>
    <property type="molecule type" value="Genomic_DNA"/>
</dbReference>
<proteinExistence type="predicted"/>
<name>A0AAD2HW57_9AGAR</name>
<feature type="non-terminal residue" evidence="2">
    <location>
        <position position="1"/>
    </location>
</feature>
<gene>
    <name evidence="2" type="ORF">MYCIT1_LOCUS35128</name>
</gene>